<feature type="domain" description="EamA" evidence="6">
    <location>
        <begin position="28"/>
        <end position="159"/>
    </location>
</feature>
<feature type="transmembrane region" description="Helical" evidence="5">
    <location>
        <begin position="145"/>
        <end position="163"/>
    </location>
</feature>
<feature type="transmembrane region" description="Helical" evidence="5">
    <location>
        <begin position="199"/>
        <end position="219"/>
    </location>
</feature>
<feature type="domain" description="EamA" evidence="6">
    <location>
        <begin position="168"/>
        <end position="297"/>
    </location>
</feature>
<dbReference type="EMBL" id="LVJS01000033">
    <property type="protein sequence ID" value="KZC24096.1"/>
    <property type="molecule type" value="Genomic_DNA"/>
</dbReference>
<keyword evidence="4 5" id="KW-0472">Membrane</keyword>
<dbReference type="InterPro" id="IPR000620">
    <property type="entry name" value="EamA_dom"/>
</dbReference>
<protein>
    <recommendedName>
        <fullName evidence="6">EamA domain-containing protein</fullName>
    </recommendedName>
</protein>
<evidence type="ECO:0000259" key="6">
    <source>
        <dbReference type="Pfam" id="PF00892"/>
    </source>
</evidence>
<dbReference type="Proteomes" id="UP000076131">
    <property type="component" value="Unassembled WGS sequence"/>
</dbReference>
<dbReference type="RefSeq" id="WP_008438362.1">
    <property type="nucleotide sequence ID" value="NZ_LVJS01000033.1"/>
</dbReference>
<feature type="transmembrane region" description="Helical" evidence="5">
    <location>
        <begin position="57"/>
        <end position="76"/>
    </location>
</feature>
<evidence type="ECO:0000256" key="3">
    <source>
        <dbReference type="ARBA" id="ARBA00022989"/>
    </source>
</evidence>
<comment type="caution">
    <text evidence="7">The sequence shown here is derived from an EMBL/GenBank/DDBJ whole genome shotgun (WGS) entry which is preliminary data.</text>
</comment>
<proteinExistence type="predicted"/>
<dbReference type="GO" id="GO:0016020">
    <property type="term" value="C:membrane"/>
    <property type="evidence" value="ECO:0007669"/>
    <property type="project" value="UniProtKB-SubCell"/>
</dbReference>
<keyword evidence="8" id="KW-1185">Reference proteome</keyword>
<dbReference type="SUPFAM" id="SSF103481">
    <property type="entry name" value="Multidrug resistance efflux transporter EmrE"/>
    <property type="match status" value="2"/>
</dbReference>
<sequence length="321" mass="34427">MRATSNCPATALDPIPASPPVSTPLPLRAVLLMLGSAGFFALMAVTIRFASAQLHPFQITFFRSAFGALFALPLLHGHGWALLRTPRFGFYVMRCVLGMGGMLAGFWAIVNLPLAEAVALSYSSPLFVTIGAVIFLGEVVRRRRWSAVVAGFIGVLVIVRPGSAAFASGSLVALLAAALTGAVTISIKSLTGSEPADRIVLLTTLLWVPLSLPAALAVWQWPHAAIWPWLVLSGALGTSGHWCWTRALRLADASLLAPFSYLQLLIVAVLAWWIFGEQVDRYTAAGAAIIIGASLYIARREHSLARQRRREVRAANAEPPI</sequence>
<keyword evidence="3 5" id="KW-1133">Transmembrane helix</keyword>
<keyword evidence="2 5" id="KW-0812">Transmembrane</keyword>
<feature type="transmembrane region" description="Helical" evidence="5">
    <location>
        <begin position="256"/>
        <end position="275"/>
    </location>
</feature>
<dbReference type="AlphaFoldDB" id="A0A154QIH4"/>
<dbReference type="PANTHER" id="PTHR22911:SF6">
    <property type="entry name" value="SOLUTE CARRIER FAMILY 35 MEMBER G1"/>
    <property type="match status" value="1"/>
</dbReference>
<dbReference type="Pfam" id="PF00892">
    <property type="entry name" value="EamA"/>
    <property type="match status" value="2"/>
</dbReference>
<evidence type="ECO:0000313" key="8">
    <source>
        <dbReference type="Proteomes" id="UP000076131"/>
    </source>
</evidence>
<dbReference type="eggNOG" id="COG0697">
    <property type="taxonomic scope" value="Bacteria"/>
</dbReference>
<feature type="transmembrane region" description="Helical" evidence="5">
    <location>
        <begin position="169"/>
        <end position="187"/>
    </location>
</feature>
<evidence type="ECO:0000256" key="5">
    <source>
        <dbReference type="SAM" id="Phobius"/>
    </source>
</evidence>
<feature type="transmembrane region" description="Helical" evidence="5">
    <location>
        <begin position="281"/>
        <end position="298"/>
    </location>
</feature>
<evidence type="ECO:0000256" key="2">
    <source>
        <dbReference type="ARBA" id="ARBA00022692"/>
    </source>
</evidence>
<reference evidence="7 8" key="1">
    <citation type="journal article" date="2016" name="MBio">
        <title>Lateral Gene Transfer in a Heavy Metal-Contaminated-Groundwater Microbial Community.</title>
        <authorList>
            <person name="Hemme C.L."/>
            <person name="Green S.J."/>
            <person name="Rishishwar L."/>
            <person name="Prakash O."/>
            <person name="Pettenato A."/>
            <person name="Chakraborty R."/>
            <person name="Deutschbauer A.M."/>
            <person name="Van Nostrand J.D."/>
            <person name="Wu L."/>
            <person name="He Z."/>
            <person name="Jordan I.K."/>
            <person name="Hazen T.C."/>
            <person name="Arkin A.P."/>
            <person name="Kostka J.E."/>
            <person name="Zhou J."/>
        </authorList>
    </citation>
    <scope>NUCLEOTIDE SEQUENCE [LARGE SCALE GENOMIC DNA]</scope>
    <source>
        <strain evidence="7 8">FW104-T7</strain>
    </source>
</reference>
<comment type="subcellular location">
    <subcellularLocation>
        <location evidence="1">Membrane</location>
        <topology evidence="1">Multi-pass membrane protein</topology>
    </subcellularLocation>
</comment>
<feature type="transmembrane region" description="Helical" evidence="5">
    <location>
        <begin position="122"/>
        <end position="140"/>
    </location>
</feature>
<feature type="transmembrane region" description="Helical" evidence="5">
    <location>
        <begin position="88"/>
        <end position="110"/>
    </location>
</feature>
<evidence type="ECO:0000256" key="1">
    <source>
        <dbReference type="ARBA" id="ARBA00004141"/>
    </source>
</evidence>
<feature type="transmembrane region" description="Helical" evidence="5">
    <location>
        <begin position="29"/>
        <end position="51"/>
    </location>
</feature>
<name>A0A154QIH4_9GAMM</name>
<evidence type="ECO:0000256" key="4">
    <source>
        <dbReference type="ARBA" id="ARBA00023136"/>
    </source>
</evidence>
<dbReference type="PANTHER" id="PTHR22911">
    <property type="entry name" value="ACYL-MALONYL CONDENSING ENZYME-RELATED"/>
    <property type="match status" value="1"/>
</dbReference>
<gene>
    <name evidence="7" type="ORF">RHOFW104T7_10265</name>
</gene>
<organism evidence="7 8">
    <name type="scientific">Rhodanobacter thiooxydans</name>
    <dbReference type="NCBI Taxonomy" id="416169"/>
    <lineage>
        <taxon>Bacteria</taxon>
        <taxon>Pseudomonadati</taxon>
        <taxon>Pseudomonadota</taxon>
        <taxon>Gammaproteobacteria</taxon>
        <taxon>Lysobacterales</taxon>
        <taxon>Rhodanobacteraceae</taxon>
        <taxon>Rhodanobacter</taxon>
    </lineage>
</organism>
<evidence type="ECO:0000313" key="7">
    <source>
        <dbReference type="EMBL" id="KZC24096.1"/>
    </source>
</evidence>
<dbReference type="Gene3D" id="1.10.3730.20">
    <property type="match status" value="1"/>
</dbReference>
<feature type="transmembrane region" description="Helical" evidence="5">
    <location>
        <begin position="225"/>
        <end position="244"/>
    </location>
</feature>
<dbReference type="InterPro" id="IPR037185">
    <property type="entry name" value="EmrE-like"/>
</dbReference>
<dbReference type="STRING" id="416169.RHOFW104T7_10265"/>
<accession>A0A154QIH4</accession>